<evidence type="ECO:0000313" key="1">
    <source>
        <dbReference type="EMBL" id="GAH08016.1"/>
    </source>
</evidence>
<dbReference type="AlphaFoldDB" id="X1CI82"/>
<dbReference type="NCBIfam" id="NF033634">
    <property type="entry name" value="SLATT_1"/>
    <property type="match status" value="1"/>
</dbReference>
<proteinExistence type="predicted"/>
<gene>
    <name evidence="1" type="ORF">S01H4_61088</name>
</gene>
<protein>
    <submittedName>
        <fullName evidence="1">Uncharacterized protein</fullName>
    </submittedName>
</protein>
<reference evidence="1" key="1">
    <citation type="journal article" date="2014" name="Front. Microbiol.">
        <title>High frequency of phylogenetically diverse reductive dehalogenase-homologous genes in deep subseafloor sedimentary metagenomes.</title>
        <authorList>
            <person name="Kawai M."/>
            <person name="Futagami T."/>
            <person name="Toyoda A."/>
            <person name="Takaki Y."/>
            <person name="Nishi S."/>
            <person name="Hori S."/>
            <person name="Arai W."/>
            <person name="Tsubouchi T."/>
            <person name="Morono Y."/>
            <person name="Uchiyama I."/>
            <person name="Ito T."/>
            <person name="Fujiyama A."/>
            <person name="Inagaki F."/>
            <person name="Takami H."/>
        </authorList>
    </citation>
    <scope>NUCLEOTIDE SEQUENCE</scope>
    <source>
        <strain evidence="1">Expedition CK06-06</strain>
    </source>
</reference>
<comment type="caution">
    <text evidence="1">The sequence shown here is derived from an EMBL/GenBank/DDBJ whole genome shotgun (WGS) entry which is preliminary data.</text>
</comment>
<organism evidence="1">
    <name type="scientific">marine sediment metagenome</name>
    <dbReference type="NCBI Taxonomy" id="412755"/>
    <lineage>
        <taxon>unclassified sequences</taxon>
        <taxon>metagenomes</taxon>
        <taxon>ecological metagenomes</taxon>
    </lineage>
</organism>
<sequence length="80" mass="9413">AASLVAIGMGIIKFMKLEELWINYRTICETLKKEPYLMQAELSDYALSDDKNKLFINRVESLISREHTFWLFTITPKKEK</sequence>
<dbReference type="EMBL" id="BART01036149">
    <property type="protein sequence ID" value="GAH08016.1"/>
    <property type="molecule type" value="Genomic_DNA"/>
</dbReference>
<accession>X1CI82</accession>
<name>X1CI82_9ZZZZ</name>
<feature type="non-terminal residue" evidence="1">
    <location>
        <position position="1"/>
    </location>
</feature>